<comment type="subcellular location">
    <subcellularLocation>
        <location evidence="1">Nucleus</location>
    </subcellularLocation>
</comment>
<dbReference type="EMBL" id="NCKU01000063">
    <property type="protein sequence ID" value="RWS17523.1"/>
    <property type="molecule type" value="Genomic_DNA"/>
</dbReference>
<dbReference type="InterPro" id="IPR004000">
    <property type="entry name" value="Actin"/>
</dbReference>
<keyword evidence="6" id="KW-0175">Coiled coil</keyword>
<evidence type="ECO:0000313" key="9">
    <source>
        <dbReference type="EMBL" id="RWS17523.1"/>
    </source>
</evidence>
<evidence type="ECO:0000256" key="4">
    <source>
        <dbReference type="ARBA" id="ARBA00023242"/>
    </source>
</evidence>
<dbReference type="InterPro" id="IPR043129">
    <property type="entry name" value="ATPase_NBD"/>
</dbReference>
<evidence type="ECO:0000313" key="10">
    <source>
        <dbReference type="Proteomes" id="UP000285301"/>
    </source>
</evidence>
<dbReference type="STRING" id="1965070.A0A3S3PR11"/>
<name>A0A3S3PR11_9ACAR</name>
<evidence type="ECO:0000256" key="6">
    <source>
        <dbReference type="SAM" id="Coils"/>
    </source>
</evidence>
<sequence length="414" mass="47512">MSFLPLQEIEATPDPFYAYSPQFDGIPIVIDNGAYNCRVGFANEQKPKLVFRNLIAKLRGKKEPEILVGNDISNLEAVKWLLRSPLEANVVTQFDVQEIVFDHIFSHLGIRESSISHPIVINEPPAIPLWCRSNIFELLFECYRVPSILTGIDALFSYYYNIPDIDTCIVVSFGHHTCHRAFCQIGVKNASELRSKLTELNQEIRTLKAQLDPKQENDDTVIDEIKEWLKQNNDENKWLNFVNELKKSKTGENAWILNELIKEYDMETKRFKRFGGLEDVVEIGPEQIRVTELLFSPYSLIKFEQCGVSEAIEQVINKCGNSRLGENIFITGGCALLRGLKERIESDVRSIRPFQSPLSVNIAENPLLNAWDGARKAAMDFSDKFVSRQEFQDCGHEYIKEHRLSNLWNTNCDF</sequence>
<dbReference type="Gene3D" id="3.30.420.40">
    <property type="match status" value="2"/>
</dbReference>
<evidence type="ECO:0000256" key="5">
    <source>
        <dbReference type="RuleBase" id="RU000487"/>
    </source>
</evidence>
<keyword evidence="2" id="KW-0805">Transcription regulation</keyword>
<dbReference type="SMART" id="SM00268">
    <property type="entry name" value="ACTIN"/>
    <property type="match status" value="1"/>
</dbReference>
<dbReference type="EMBL" id="NCKU01000099">
    <property type="protein sequence ID" value="RWS17275.1"/>
    <property type="molecule type" value="Genomic_DNA"/>
</dbReference>
<reference evidence="9 10" key="1">
    <citation type="journal article" date="2018" name="Gigascience">
        <title>Genomes of trombidid mites reveal novel predicted allergens and laterally-transferred genes associated with secondary metabolism.</title>
        <authorList>
            <person name="Dong X."/>
            <person name="Chaisiri K."/>
            <person name="Xia D."/>
            <person name="Armstrong S.D."/>
            <person name="Fang Y."/>
            <person name="Donnelly M.J."/>
            <person name="Kadowaki T."/>
            <person name="McGarry J.W."/>
            <person name="Darby A.C."/>
            <person name="Makepeace B.L."/>
        </authorList>
    </citation>
    <scope>NUCLEOTIDE SEQUENCE [LARGE SCALE GENOMIC DNA]</scope>
    <source>
        <strain evidence="9">UoL-WK</strain>
    </source>
</reference>
<evidence type="ECO:0000256" key="2">
    <source>
        <dbReference type="ARBA" id="ARBA00023015"/>
    </source>
</evidence>
<dbReference type="Gene3D" id="3.90.640.10">
    <property type="entry name" value="Actin, Chain A, domain 4"/>
    <property type="match status" value="1"/>
</dbReference>
<proteinExistence type="inferred from homology"/>
<dbReference type="Gene3D" id="2.30.36.70">
    <property type="entry name" value="Actin, Chain A, domain 2"/>
    <property type="match status" value="1"/>
</dbReference>
<dbReference type="FunFam" id="3.30.420.40:FF:000122">
    <property type="entry name" value="ARP5 actin-related protein 5 homolog"/>
    <property type="match status" value="1"/>
</dbReference>
<evidence type="ECO:0000313" key="7">
    <source>
        <dbReference type="EMBL" id="RWS17275.1"/>
    </source>
</evidence>
<dbReference type="GO" id="GO:0005634">
    <property type="term" value="C:nucleus"/>
    <property type="evidence" value="ECO:0007669"/>
    <property type="project" value="UniProtKB-SubCell"/>
</dbReference>
<reference evidence="9" key="2">
    <citation type="submission" date="2018-11" db="EMBL/GenBank/DDBJ databases">
        <title>Trombidioid mite genomics.</title>
        <authorList>
            <person name="Dong X."/>
        </authorList>
    </citation>
    <scope>NUCLEOTIDE SEQUENCE</scope>
    <source>
        <strain evidence="9">UoL-WK</strain>
    </source>
</reference>
<dbReference type="Proteomes" id="UP000285301">
    <property type="component" value="Unassembled WGS sequence"/>
</dbReference>
<comment type="similarity">
    <text evidence="5">Belongs to the actin family.</text>
</comment>
<evidence type="ECO:0000256" key="3">
    <source>
        <dbReference type="ARBA" id="ARBA00023163"/>
    </source>
</evidence>
<accession>A0A3S3PR11</accession>
<dbReference type="PANTHER" id="PTHR11937">
    <property type="entry name" value="ACTIN"/>
    <property type="match status" value="1"/>
</dbReference>
<gene>
    <name evidence="9" type="ORF">B4U79_17446</name>
    <name evidence="8" type="ORF">B4U79_17466</name>
    <name evidence="7" type="ORF">B4U79_17661</name>
</gene>
<organism evidence="9 10">
    <name type="scientific">Dinothrombium tinctorium</name>
    <dbReference type="NCBI Taxonomy" id="1965070"/>
    <lineage>
        <taxon>Eukaryota</taxon>
        <taxon>Metazoa</taxon>
        <taxon>Ecdysozoa</taxon>
        <taxon>Arthropoda</taxon>
        <taxon>Chelicerata</taxon>
        <taxon>Arachnida</taxon>
        <taxon>Acari</taxon>
        <taxon>Acariformes</taxon>
        <taxon>Trombidiformes</taxon>
        <taxon>Prostigmata</taxon>
        <taxon>Anystina</taxon>
        <taxon>Parasitengona</taxon>
        <taxon>Trombidioidea</taxon>
        <taxon>Trombidiidae</taxon>
        <taxon>Dinothrombium</taxon>
    </lineage>
</organism>
<protein>
    <submittedName>
        <fullName evidence="9">Actin-related protein 5-like protein</fullName>
    </submittedName>
</protein>
<feature type="coiled-coil region" evidence="6">
    <location>
        <begin position="190"/>
        <end position="217"/>
    </location>
</feature>
<dbReference type="Pfam" id="PF00022">
    <property type="entry name" value="Actin"/>
    <property type="match status" value="2"/>
</dbReference>
<keyword evidence="4" id="KW-0539">Nucleus</keyword>
<dbReference type="AlphaFoldDB" id="A0A3S3PR11"/>
<comment type="caution">
    <text evidence="9">The sequence shown here is derived from an EMBL/GenBank/DDBJ whole genome shotgun (WGS) entry which is preliminary data.</text>
</comment>
<dbReference type="EMBL" id="NCKU01000065">
    <property type="protein sequence ID" value="RWS17512.1"/>
    <property type="molecule type" value="Genomic_DNA"/>
</dbReference>
<keyword evidence="10" id="KW-1185">Reference proteome</keyword>
<keyword evidence="3" id="KW-0804">Transcription</keyword>
<dbReference type="SUPFAM" id="SSF53067">
    <property type="entry name" value="Actin-like ATPase domain"/>
    <property type="match status" value="2"/>
</dbReference>
<dbReference type="OrthoDB" id="7340501at2759"/>
<evidence type="ECO:0000313" key="8">
    <source>
        <dbReference type="EMBL" id="RWS17512.1"/>
    </source>
</evidence>
<evidence type="ECO:0000256" key="1">
    <source>
        <dbReference type="ARBA" id="ARBA00004123"/>
    </source>
</evidence>
<dbReference type="CDD" id="cd10211">
    <property type="entry name" value="ASKHA_NBD_Arp5"/>
    <property type="match status" value="1"/>
</dbReference>